<evidence type="ECO:0000313" key="2">
    <source>
        <dbReference type="EMBL" id="MFC4824600.1"/>
    </source>
</evidence>
<protein>
    <submittedName>
        <fullName evidence="2">LVIVD repeat-containing protein</fullName>
    </submittedName>
</protein>
<dbReference type="EMBL" id="JBHSHT010000001">
    <property type="protein sequence ID" value="MFC4824600.1"/>
    <property type="molecule type" value="Genomic_DNA"/>
</dbReference>
<organism evidence="2 3">
    <name type="scientific">Halorussus aquaticus</name>
    <dbReference type="NCBI Taxonomy" id="2953748"/>
    <lineage>
        <taxon>Archaea</taxon>
        <taxon>Methanobacteriati</taxon>
        <taxon>Methanobacteriota</taxon>
        <taxon>Stenosarchaea group</taxon>
        <taxon>Halobacteria</taxon>
        <taxon>Halobacteriales</taxon>
        <taxon>Haladaptataceae</taxon>
        <taxon>Halorussus</taxon>
    </lineage>
</organism>
<evidence type="ECO:0000313" key="3">
    <source>
        <dbReference type="Proteomes" id="UP001595945"/>
    </source>
</evidence>
<feature type="compositionally biased region" description="Low complexity" evidence="1">
    <location>
        <begin position="424"/>
        <end position="461"/>
    </location>
</feature>
<dbReference type="InterPro" id="IPR013211">
    <property type="entry name" value="LVIVD"/>
</dbReference>
<feature type="region of interest" description="Disordered" evidence="1">
    <location>
        <begin position="404"/>
        <end position="461"/>
    </location>
</feature>
<dbReference type="GeneID" id="73044712"/>
<proteinExistence type="predicted"/>
<dbReference type="InterPro" id="IPR011047">
    <property type="entry name" value="Quinoprotein_ADH-like_sf"/>
</dbReference>
<dbReference type="AlphaFoldDB" id="A0ABD5Q1J0"/>
<dbReference type="SUPFAM" id="SSF50998">
    <property type="entry name" value="Quinoprotein alcohol dehydrogenase-like"/>
    <property type="match status" value="1"/>
</dbReference>
<keyword evidence="3" id="KW-1185">Reference proteome</keyword>
<sequence>MHRREFLRGVSGAVALATAGVASAAETTTAHPGPYRPLGSVPITNAKEAVPDPEGKFAYVAAMNGFAVVDVQIPRDPQVVAERTDLMADRETGPLRVVQDVKVDGDRLVAAGPANPVQGDVLQGFVLYDVSDPANPQQVAFHETEFPIHNCFVRDSIVYLTGNGSETNALVMVDVSDGTPEEVGRWSIADRNGAWSEVPSTLWTLHDVWVQDGRAYLAHWDAGTYIVDVSDPANPAFVSRVGGRPPEELRNLPAEQSRQVLRLPGNAHYAMTNDDGTLLGINREAWQVDGEGGPGGLELWDVSDAANPTRRSTIDAPRSPGSFSGTWTTSHNFDVVGDRLFTSWYQGGVKIHDISDPANPQRLAWWREPEQTSFWTAKRARSGFFVASSMGRRSNGKGGLYTFPIEDATDKPQKDPPSLTTTAEESTTWNETPTETTTEQAAFSGETTTSESQSDSTAGGVPGFGVPAAVAALLGAGAWREARN</sequence>
<reference evidence="2 3" key="1">
    <citation type="journal article" date="2019" name="Int. J. Syst. Evol. Microbiol.">
        <title>The Global Catalogue of Microorganisms (GCM) 10K type strain sequencing project: providing services to taxonomists for standard genome sequencing and annotation.</title>
        <authorList>
            <consortium name="The Broad Institute Genomics Platform"/>
            <consortium name="The Broad Institute Genome Sequencing Center for Infectious Disease"/>
            <person name="Wu L."/>
            <person name="Ma J."/>
        </authorList>
    </citation>
    <scope>NUCLEOTIDE SEQUENCE [LARGE SCALE GENOMIC DNA]</scope>
    <source>
        <strain evidence="2 3">XZYJ18</strain>
    </source>
</reference>
<accession>A0ABD5Q1J0</accession>
<comment type="caution">
    <text evidence="2">The sequence shown here is derived from an EMBL/GenBank/DDBJ whole genome shotgun (WGS) entry which is preliminary data.</text>
</comment>
<name>A0ABD5Q1J0_9EURY</name>
<gene>
    <name evidence="2" type="ORF">ACFO9K_10010</name>
</gene>
<dbReference type="Proteomes" id="UP001595945">
    <property type="component" value="Unassembled WGS sequence"/>
</dbReference>
<dbReference type="RefSeq" id="WP_254269666.1">
    <property type="nucleotide sequence ID" value="NZ_CP100400.1"/>
</dbReference>
<evidence type="ECO:0000256" key="1">
    <source>
        <dbReference type="SAM" id="MobiDB-lite"/>
    </source>
</evidence>
<dbReference type="Pfam" id="PF08309">
    <property type="entry name" value="LVIVD"/>
    <property type="match status" value="2"/>
</dbReference>